<dbReference type="AlphaFoldDB" id="A0A3A4B3Q5"/>
<dbReference type="Pfam" id="PF11716">
    <property type="entry name" value="MDMPI_N"/>
    <property type="match status" value="1"/>
</dbReference>
<proteinExistence type="predicted"/>
<evidence type="ECO:0000313" key="4">
    <source>
        <dbReference type="Proteomes" id="UP000265768"/>
    </source>
</evidence>
<dbReference type="Gene3D" id="1.20.120.450">
    <property type="entry name" value="dinb family like domain"/>
    <property type="match status" value="1"/>
</dbReference>
<dbReference type="EMBL" id="QZEY01000001">
    <property type="protein sequence ID" value="RJL35801.1"/>
    <property type="molecule type" value="Genomic_DNA"/>
</dbReference>
<dbReference type="OrthoDB" id="5178565at2"/>
<dbReference type="Proteomes" id="UP000265768">
    <property type="component" value="Unassembled WGS sequence"/>
</dbReference>
<evidence type="ECO:0000313" key="3">
    <source>
        <dbReference type="EMBL" id="RJL35801.1"/>
    </source>
</evidence>
<name>A0A3A4B3Q5_9ACTN</name>
<gene>
    <name evidence="3" type="ORF">D5H75_03190</name>
</gene>
<protein>
    <recommendedName>
        <fullName evidence="2">Mycothiol-dependent maleylpyruvate isomerase metal-binding domain-containing protein</fullName>
    </recommendedName>
</protein>
<reference evidence="3 4" key="1">
    <citation type="submission" date="2018-09" db="EMBL/GenBank/DDBJ databases">
        <title>YIM 75507 draft genome.</title>
        <authorList>
            <person name="Tang S."/>
            <person name="Feng Y."/>
        </authorList>
    </citation>
    <scope>NUCLEOTIDE SEQUENCE [LARGE SCALE GENOMIC DNA]</scope>
    <source>
        <strain evidence="3 4">YIM 75507</strain>
    </source>
</reference>
<organism evidence="3 4">
    <name type="scientific">Bailinhaonella thermotolerans</name>
    <dbReference type="NCBI Taxonomy" id="1070861"/>
    <lineage>
        <taxon>Bacteria</taxon>
        <taxon>Bacillati</taxon>
        <taxon>Actinomycetota</taxon>
        <taxon>Actinomycetes</taxon>
        <taxon>Streptosporangiales</taxon>
        <taxon>Streptosporangiaceae</taxon>
        <taxon>Bailinhaonella</taxon>
    </lineage>
</organism>
<comment type="caution">
    <text evidence="3">The sequence shown here is derived from an EMBL/GenBank/DDBJ whole genome shotgun (WGS) entry which is preliminary data.</text>
</comment>
<evidence type="ECO:0000256" key="1">
    <source>
        <dbReference type="SAM" id="MobiDB-lite"/>
    </source>
</evidence>
<accession>A0A3A4B3Q5</accession>
<dbReference type="GO" id="GO:0046872">
    <property type="term" value="F:metal ion binding"/>
    <property type="evidence" value="ECO:0007669"/>
    <property type="project" value="InterPro"/>
</dbReference>
<feature type="domain" description="Mycothiol-dependent maleylpyruvate isomerase metal-binding" evidence="2">
    <location>
        <begin position="20"/>
        <end position="105"/>
    </location>
</feature>
<evidence type="ECO:0000259" key="2">
    <source>
        <dbReference type="Pfam" id="PF11716"/>
    </source>
</evidence>
<sequence length="160" mass="17403">MTTPPRPSRGDTALWPLVYAERAALAADLTALTEDQWATPSLCEGLTVREVLAHLTAETLDPAPRPPGTTSRHCGSDRQARMRLSRHLGTTPADTLARFCRVITTRADPRLPVPPILAELTAHGEHIRHPLAIPHPHDIRTLTQAAAPSAPTWRPAHPAD</sequence>
<dbReference type="InterPro" id="IPR024344">
    <property type="entry name" value="MDMPI_metal-binding"/>
</dbReference>
<dbReference type="InterPro" id="IPR034660">
    <property type="entry name" value="DinB/YfiT-like"/>
</dbReference>
<feature type="region of interest" description="Disordered" evidence="1">
    <location>
        <begin position="59"/>
        <end position="79"/>
    </location>
</feature>
<keyword evidence="4" id="KW-1185">Reference proteome</keyword>
<dbReference type="SUPFAM" id="SSF109854">
    <property type="entry name" value="DinB/YfiT-like putative metalloenzymes"/>
    <property type="match status" value="1"/>
</dbReference>